<keyword evidence="2 5" id="KW-0732">Signal</keyword>
<dbReference type="PANTHER" id="PTHR43108">
    <property type="entry name" value="N-ACETYLGLUCOSAMINE-6-SULFATASE FAMILY MEMBER"/>
    <property type="match status" value="1"/>
</dbReference>
<dbReference type="GO" id="GO:0008449">
    <property type="term" value="F:N-acetylglucosamine-6-sulfatase activity"/>
    <property type="evidence" value="ECO:0007669"/>
    <property type="project" value="TreeGrafter"/>
</dbReference>
<dbReference type="GO" id="GO:0005539">
    <property type="term" value="F:glycosaminoglycan binding"/>
    <property type="evidence" value="ECO:0007669"/>
    <property type="project" value="TreeGrafter"/>
</dbReference>
<evidence type="ECO:0000313" key="8">
    <source>
        <dbReference type="EMBL" id="KAH0594828.1"/>
    </source>
</evidence>
<dbReference type="Pfam" id="PF20253">
    <property type="entry name" value="DUF6604"/>
    <property type="match status" value="1"/>
</dbReference>
<evidence type="ECO:0000313" key="9">
    <source>
        <dbReference type="Proteomes" id="UP000764110"/>
    </source>
</evidence>
<evidence type="ECO:0000256" key="1">
    <source>
        <dbReference type="ARBA" id="ARBA00008779"/>
    </source>
</evidence>
<feature type="domain" description="Sulfatase N-terminal" evidence="6">
    <location>
        <begin position="36"/>
        <end position="382"/>
    </location>
</feature>
<dbReference type="PROSITE" id="PS00523">
    <property type="entry name" value="SULFATASE_1"/>
    <property type="match status" value="1"/>
</dbReference>
<feature type="chain" id="PRO_5040146952" description="Arylsulfatase" evidence="5">
    <location>
        <begin position="22"/>
        <end position="1252"/>
    </location>
</feature>
<dbReference type="InterPro" id="IPR017850">
    <property type="entry name" value="Alkaline_phosphatase_core_sf"/>
</dbReference>
<evidence type="ECO:0000256" key="2">
    <source>
        <dbReference type="ARBA" id="ARBA00022729"/>
    </source>
</evidence>
<dbReference type="Gene3D" id="3.40.720.10">
    <property type="entry name" value="Alkaline Phosphatase, subunit A"/>
    <property type="match status" value="1"/>
</dbReference>
<feature type="signal peptide" evidence="5">
    <location>
        <begin position="1"/>
        <end position="21"/>
    </location>
</feature>
<sequence>MKLPHFVEALFFALHATGSKASDANNRGHGHEAKKPNFIFIMTDDQDLHLNSLDYQPVVQKEFVQKGTWFKKHFCTVALCCPSRVSLLTGKAAHNTNVTDVHPPFGGYTKFVAQGLNENYLPVWLQQAGYNTYYAGKLMNGQTTTSYNKPFAKGWTRSDFLLDPGTYIYNNASMVLDNGAFEYRTGRYSTDVIANRSIEFLDNAIAAEAPFFLGITPIGPHSETVITADGPLFKEPVPAERHRGMFPDAKVPRTPNFKPEVPGSVGYFATLPKLTDDQIKYNDDFYRLRLQSLQSVDDLVSSVISKLEAHPHILANTYLFYTTDNGFHIGQHRLPPGKTCNKEEDINIPFLARGPGIAAGAVATFPTSHTDLVPTFFNLAGIPLHEDFDGEPIPLTEKSQSSNKFTKHEHVSVEFWGGGLLEGSIYIDHGRHFKKNTYKSLRVVSQEYDFSYCVWCTNEHELYDMKVDTSQMHNLYGSVLSTSGFSIPQLTARLDSLLLTLKSCKGKVCRRPWEALFPAGQVHSLGDAMHHEYHQFFANQEKVTFSACLDGYITSAEGALMAKSYTADKAINSTYYNGARGSTFSLRCRRCGEESQDGNVYEPSEEFLNAPDIERPTRAKDDPNTYEAEAPSSLEDAFFALVAILNDMDRMRSRVEWIWSNYRAGLFDVTSAAIATNTAIGLVRDMMDGVLPIFDAHGGYHRMLQKFYVVQCLNKGFAIEDLFLENKDNFNYDTYDVAERVYLMAYRYLEGFAAVLEPNQVPIYKDGIFGTYDPSSNRSTKTGLAKFQDDRALVMPYFSELITIVMGLPNWPIEDEFLRGMAQIHKTKQIPFYSVFATQVFLDISYTLKEHVDSGYHTMVTHMNFISNDIKEHFSFHRDLKIVNWPESNDRVLRKVQTSIEWLAKDPLLQVQNKLCQRMGRGPRVGAGHRLFRMSPLMSGLTLYFFRSQYHEIGLSLADAWGSLQYCEHLYNATRQHDPLLKRWTDMDVVRTLLDMDSFYVGSEAPRTPDEQFKKFCLQIGVSAAAFSKDRRKGKRVASKAGPRGIKPNAPVHHMFASRYREKVTFSITAEQLDQIIDLSLYEEEFDEEGGLLLGQIEDSKKVEEKKRLREQYNKGIRRKGATRGSRMAAECMIKKLAFALQAETLEFSFPYAQMHRWCWRLLRAVKEACDPLLRQIYGPDYLSNETELPFVVGYIFLLASGADRGKQTMQPLEEATRALEGMVEPAGDFITERVLGEMLSIPINVVDESDK</sequence>
<dbReference type="InterPro" id="IPR000917">
    <property type="entry name" value="Sulfatase_N"/>
</dbReference>
<dbReference type="Pfam" id="PF00884">
    <property type="entry name" value="Sulfatase"/>
    <property type="match status" value="1"/>
</dbReference>
<dbReference type="InterPro" id="IPR046539">
    <property type="entry name" value="DUF6604"/>
</dbReference>
<proteinExistence type="inferred from homology"/>
<evidence type="ECO:0000259" key="6">
    <source>
        <dbReference type="Pfam" id="PF00884"/>
    </source>
</evidence>
<feature type="domain" description="DUF6604" evidence="7">
    <location>
        <begin position="599"/>
        <end position="691"/>
    </location>
</feature>
<dbReference type="PANTHER" id="PTHR43108:SF8">
    <property type="entry name" value="SD21168P"/>
    <property type="match status" value="1"/>
</dbReference>
<keyword evidence="3" id="KW-0378">Hydrolase</keyword>
<keyword evidence="9" id="KW-1185">Reference proteome</keyword>
<dbReference type="InterPro" id="IPR024607">
    <property type="entry name" value="Sulfatase_CS"/>
</dbReference>
<dbReference type="Proteomes" id="UP000764110">
    <property type="component" value="Unassembled WGS sequence"/>
</dbReference>
<evidence type="ECO:0000256" key="3">
    <source>
        <dbReference type="ARBA" id="ARBA00022801"/>
    </source>
</evidence>
<comment type="caution">
    <text evidence="8">The sequence shown here is derived from an EMBL/GenBank/DDBJ whole genome shotgun (WGS) entry which is preliminary data.</text>
</comment>
<accession>A0A9P8S619</accession>
<reference evidence="8 9" key="1">
    <citation type="submission" date="2020-07" db="EMBL/GenBank/DDBJ databases">
        <title>Metarhizium humberi genome.</title>
        <authorList>
            <person name="Lysoe E."/>
        </authorList>
    </citation>
    <scope>NUCLEOTIDE SEQUENCE [LARGE SCALE GENOMIC DNA]</scope>
    <source>
        <strain evidence="8 9">ESALQ1638</strain>
    </source>
</reference>
<keyword evidence="4" id="KW-0325">Glycoprotein</keyword>
<evidence type="ECO:0000256" key="5">
    <source>
        <dbReference type="SAM" id="SignalP"/>
    </source>
</evidence>
<protein>
    <recommendedName>
        <fullName evidence="10">Arylsulfatase</fullName>
    </recommendedName>
</protein>
<dbReference type="EMBL" id="JACEFI010000015">
    <property type="protein sequence ID" value="KAH0594828.1"/>
    <property type="molecule type" value="Genomic_DNA"/>
</dbReference>
<dbReference type="AlphaFoldDB" id="A0A9P8S619"/>
<dbReference type="FunFam" id="3.40.720.10:FF:000051">
    <property type="entry name" value="Arylsulfatase"/>
    <property type="match status" value="1"/>
</dbReference>
<evidence type="ECO:0008006" key="10">
    <source>
        <dbReference type="Google" id="ProtNLM"/>
    </source>
</evidence>
<comment type="similarity">
    <text evidence="1">Belongs to the sulfatase family.</text>
</comment>
<organism evidence="8 9">
    <name type="scientific">Metarhizium humberi</name>
    <dbReference type="NCBI Taxonomy" id="2596975"/>
    <lineage>
        <taxon>Eukaryota</taxon>
        <taxon>Fungi</taxon>
        <taxon>Dikarya</taxon>
        <taxon>Ascomycota</taxon>
        <taxon>Pezizomycotina</taxon>
        <taxon>Sordariomycetes</taxon>
        <taxon>Hypocreomycetidae</taxon>
        <taxon>Hypocreales</taxon>
        <taxon>Clavicipitaceae</taxon>
        <taxon>Metarhizium</taxon>
    </lineage>
</organism>
<evidence type="ECO:0000256" key="4">
    <source>
        <dbReference type="ARBA" id="ARBA00023180"/>
    </source>
</evidence>
<name>A0A9P8S619_9HYPO</name>
<dbReference type="SUPFAM" id="SSF53649">
    <property type="entry name" value="Alkaline phosphatase-like"/>
    <property type="match status" value="1"/>
</dbReference>
<evidence type="ECO:0000259" key="7">
    <source>
        <dbReference type="Pfam" id="PF20253"/>
    </source>
</evidence>
<dbReference type="CDD" id="cd16147">
    <property type="entry name" value="G6S"/>
    <property type="match status" value="1"/>
</dbReference>
<gene>
    <name evidence="8" type="ORF">MHUMG1_07663</name>
</gene>